<dbReference type="PROSITE" id="PS00107">
    <property type="entry name" value="PROTEIN_KINASE_ATP"/>
    <property type="match status" value="1"/>
</dbReference>
<evidence type="ECO:0000256" key="14">
    <source>
        <dbReference type="ARBA" id="ARBA00071529"/>
    </source>
</evidence>
<feature type="compositionally biased region" description="Polar residues" evidence="17">
    <location>
        <begin position="960"/>
        <end position="983"/>
    </location>
</feature>
<feature type="compositionally biased region" description="Gly residues" evidence="17">
    <location>
        <begin position="1097"/>
        <end position="1135"/>
    </location>
</feature>
<proteinExistence type="inferred from homology"/>
<keyword evidence="8" id="KW-0418">Kinase</keyword>
<sequence>MCEVATLTDSKQQPSSPLLLVGIMGQTSSSGTAASNNNNNNHHLQHGGASRNGKKMYHRHSSVQPALASIRLLKKENSLTVGGSGAKRDAVLLQKARTESRNMDQYGLLLANGGATGTNGTATATTVTAPSCPSEATTASNELTALLSSGSAAEVDRSANSVAGNGASSREFFKSGDDTYHRTDCCYYRTMDNGYHKLPSDSYHKTTEGCYVKMADGSFRRLDYTPGSATDGEEDGSPTVPAVTAAAPVQYRVRNPMMKFLKRSKSHTPATIAQLQKEKEQRDRKAAPQHHRLSTIQAADGGDVAGRQQAAAAAAALLQHAGHHHHHQKSVPTSGPLLVSSTSQQPVLTAGQSSQQSQQHSHSHQHHSHHHHHHHNHAHPPSTSSIVEQQVQSNHGAVTKQSGAAVPNHQNRRVMVTMIDGGLPVVAKSKPIHDKPKSAKARVQEVKRDKGSPNMQMRGTPARWRSGEEHIGKYKLLKTIGKGNFAKVKLAKHVPTNKEVAIKIIDKTQLNPSSLQKLYREVRIMKMLDHPNIVKLFQVIETEKTLYLVMEYASGGEVFDYLVAHGKMKEKEARAKFRQIVSAVQYCHQKRIIHRDLKAENLLLDSEMNIKIADFGFSNEFTPGSKLDTFCGSPPYAAPELFQGRKYDGPEVDVWSLGVILYTLVSGSLPFDGATLKELRERVLRGKYRIPFYMSTDCEVLLKKFLVLNPSKRANLETIMKDKWMNMGYEDDELKPYVEPLPDLKDQKRIEALVAMGYNRQDIEDSLANTMYDDVFATYLLLGRKSTDSESDGSRSGSSLSLRNIAGNEGAAAGNSQVQSPTHRGVHRSISASSTKPSRRASSGGETLRVGPTTAVAAAAAAAAVGAGGGGVGGGGGGGVVGNIASTGGTGTVVGGGTGGGGTAGVTGNSVHAGANSNHSSGTGGSGGGASERTSISSNFKRQNTIDSATIKENTARLAAQNQRPASSITKPITSVDNSSISSPAKARTTSSSTSTKYDPSNGSRTVGPSAGLMPRRSTTLYEKTSSTEKTNSTTDPTSNSFVAPIPEFNRGNSASAATSGAGSGGGGGGGGVANSGSANITGTGTTGTTTGSTTGTTGGATAGSGGVNVGGTGGGNGGGGGSVGGGGGGGGTGKGHVKSASVSSPGPSADSTTNSAATNDPLRQRYKTQCSLDMVNRNSLTPAVNSSRQPVAFPRNVPSRSTFHSGQTRSRNSTVYAGTGGNVGDSPHSGKTFLQRLTTRFSKRFRAFQFKDTSGKD</sequence>
<name>A0A4Y0BKM5_ANOFN</name>
<evidence type="ECO:0000256" key="17">
    <source>
        <dbReference type="SAM" id="MobiDB-lite"/>
    </source>
</evidence>
<dbReference type="Gene3D" id="3.30.200.20">
    <property type="entry name" value="Phosphorylase Kinase, domain 1"/>
    <property type="match status" value="1"/>
</dbReference>
<feature type="domain" description="Protein kinase" evidence="18">
    <location>
        <begin position="474"/>
        <end position="725"/>
    </location>
</feature>
<feature type="compositionally biased region" description="Gly residues" evidence="17">
    <location>
        <begin position="1062"/>
        <end position="1074"/>
    </location>
</feature>
<dbReference type="GO" id="GO:0035556">
    <property type="term" value="P:intracellular signal transduction"/>
    <property type="evidence" value="ECO:0007669"/>
    <property type="project" value="TreeGrafter"/>
</dbReference>
<keyword evidence="5" id="KW-0723">Serine/threonine-protein kinase</keyword>
<feature type="compositionally biased region" description="Polar residues" evidence="17">
    <location>
        <begin position="381"/>
        <end position="402"/>
    </location>
</feature>
<evidence type="ECO:0000259" key="19">
    <source>
        <dbReference type="PROSITE" id="PS50030"/>
    </source>
</evidence>
<dbReference type="FunFam" id="1.10.510.10:FF:001032">
    <property type="entry name" value="KP78b, isoform A"/>
    <property type="match status" value="1"/>
</dbReference>
<evidence type="ECO:0000256" key="16">
    <source>
        <dbReference type="PROSITE-ProRule" id="PRU10141"/>
    </source>
</evidence>
<evidence type="ECO:0000259" key="18">
    <source>
        <dbReference type="PROSITE" id="PS50011"/>
    </source>
</evidence>
<keyword evidence="9 16" id="KW-0067">ATP-binding</keyword>
<feature type="region of interest" description="Disordered" evidence="17">
    <location>
        <begin position="1186"/>
        <end position="1231"/>
    </location>
</feature>
<comment type="catalytic activity">
    <reaction evidence="10">
        <text>L-threonyl-[protein] + ATP = O-phospho-L-threonyl-[protein] + ADP + H(+)</text>
        <dbReference type="Rhea" id="RHEA:46608"/>
        <dbReference type="Rhea" id="RHEA-COMP:11060"/>
        <dbReference type="Rhea" id="RHEA-COMP:11605"/>
        <dbReference type="ChEBI" id="CHEBI:15378"/>
        <dbReference type="ChEBI" id="CHEBI:30013"/>
        <dbReference type="ChEBI" id="CHEBI:30616"/>
        <dbReference type="ChEBI" id="CHEBI:61977"/>
        <dbReference type="ChEBI" id="CHEBI:456216"/>
        <dbReference type="EC" id="2.7.11.1"/>
    </reaction>
</comment>
<dbReference type="SUPFAM" id="SSF56112">
    <property type="entry name" value="Protein kinase-like (PK-like)"/>
    <property type="match status" value="1"/>
</dbReference>
<dbReference type="GO" id="GO:0005524">
    <property type="term" value="F:ATP binding"/>
    <property type="evidence" value="ECO:0007669"/>
    <property type="project" value="UniProtKB-UniRule"/>
</dbReference>
<dbReference type="EnsemblMetazoa" id="AFUN020314-RC">
    <property type="protein sequence ID" value="AFUN020314-PC"/>
    <property type="gene ID" value="AFUN020314"/>
</dbReference>
<dbReference type="PANTHER" id="PTHR24346:SF82">
    <property type="entry name" value="KP78A-RELATED"/>
    <property type="match status" value="1"/>
</dbReference>
<dbReference type="InterPro" id="IPR011009">
    <property type="entry name" value="Kinase-like_dom_sf"/>
</dbReference>
<dbReference type="VEuPathDB" id="VectorBase:AFUN020314"/>
<dbReference type="STRING" id="62324.A0A4Y0BKM5"/>
<dbReference type="PANTHER" id="PTHR24346">
    <property type="entry name" value="MAP/MICROTUBULE AFFINITY-REGULATING KINASE"/>
    <property type="match status" value="1"/>
</dbReference>
<feature type="compositionally biased region" description="Low complexity" evidence="17">
    <location>
        <begin position="1023"/>
        <end position="1035"/>
    </location>
</feature>
<keyword evidence="7 16" id="KW-0547">Nucleotide-binding</keyword>
<feature type="region of interest" description="Disordered" evidence="17">
    <location>
        <begin position="905"/>
        <end position="1164"/>
    </location>
</feature>
<reference evidence="20" key="1">
    <citation type="submission" date="2020-05" db="UniProtKB">
        <authorList>
            <consortium name="EnsemblMetazoa"/>
        </authorList>
    </citation>
    <scope>IDENTIFICATION</scope>
    <source>
        <strain evidence="20">FUMOZ</strain>
    </source>
</reference>
<feature type="region of interest" description="Disordered" evidence="17">
    <location>
        <begin position="29"/>
        <end position="57"/>
    </location>
</feature>
<dbReference type="CDD" id="cd14072">
    <property type="entry name" value="STKc_MARK"/>
    <property type="match status" value="1"/>
</dbReference>
<keyword evidence="4" id="KW-0963">Cytoplasm</keyword>
<organism evidence="20">
    <name type="scientific">Anopheles funestus</name>
    <name type="common">African malaria mosquito</name>
    <dbReference type="NCBI Taxonomy" id="62324"/>
    <lineage>
        <taxon>Eukaryota</taxon>
        <taxon>Metazoa</taxon>
        <taxon>Ecdysozoa</taxon>
        <taxon>Arthropoda</taxon>
        <taxon>Hexapoda</taxon>
        <taxon>Insecta</taxon>
        <taxon>Pterygota</taxon>
        <taxon>Neoptera</taxon>
        <taxon>Endopterygota</taxon>
        <taxon>Diptera</taxon>
        <taxon>Nematocera</taxon>
        <taxon>Culicoidea</taxon>
        <taxon>Culicidae</taxon>
        <taxon>Anophelinae</taxon>
        <taxon>Anopheles</taxon>
    </lineage>
</organism>
<feature type="compositionally biased region" description="Polar residues" evidence="17">
    <location>
        <begin position="830"/>
        <end position="845"/>
    </location>
</feature>
<dbReference type="SMART" id="SM00220">
    <property type="entry name" value="S_TKc"/>
    <property type="match status" value="1"/>
</dbReference>
<protein>
    <recommendedName>
        <fullName evidence="14">MAP/microtubule affinity-regulating kinase 3</fullName>
        <ecNumber evidence="3">2.7.11.1</ecNumber>
    </recommendedName>
    <alternativeName>
        <fullName evidence="15">Serine/threonine-protein kinase par-1</fullName>
    </alternativeName>
</protein>
<feature type="region of interest" description="Disordered" evidence="17">
    <location>
        <begin position="315"/>
        <end position="410"/>
    </location>
</feature>
<dbReference type="Gene3D" id="1.10.8.10">
    <property type="entry name" value="DNA helicase RuvA subunit, C-terminal domain"/>
    <property type="match status" value="1"/>
</dbReference>
<evidence type="ECO:0000256" key="2">
    <source>
        <dbReference type="ARBA" id="ARBA00006234"/>
    </source>
</evidence>
<evidence type="ECO:0000256" key="3">
    <source>
        <dbReference type="ARBA" id="ARBA00012513"/>
    </source>
</evidence>
<dbReference type="FunFam" id="1.10.8.10:FF:000005">
    <property type="entry name" value="Non-specific serine/threonine protein kinase"/>
    <property type="match status" value="1"/>
</dbReference>
<evidence type="ECO:0000256" key="5">
    <source>
        <dbReference type="ARBA" id="ARBA00022527"/>
    </source>
</evidence>
<dbReference type="PROSITE" id="PS50011">
    <property type="entry name" value="PROTEIN_KINASE_DOM"/>
    <property type="match status" value="1"/>
</dbReference>
<evidence type="ECO:0000256" key="12">
    <source>
        <dbReference type="ARBA" id="ARBA00054424"/>
    </source>
</evidence>
<evidence type="ECO:0000256" key="10">
    <source>
        <dbReference type="ARBA" id="ARBA00047899"/>
    </source>
</evidence>
<comment type="subunit">
    <text evidence="13">Interacts with MAPT/TAU. Interacts with DLG5 (via coiled-coil domain). Interacts with STK3/MST2 and STK4/MST1 in the presence of DLG5. Interacts with YWHAB, YWHAG, YWHAQ and YWHAZ. Interacts with PKP2 (via N-terminus). Interacts with CDC25C. Interacts with KSR1.</text>
</comment>
<dbReference type="GO" id="GO:0005938">
    <property type="term" value="C:cell cortex"/>
    <property type="evidence" value="ECO:0007669"/>
    <property type="project" value="UniProtKB-SubCell"/>
</dbReference>
<accession>A0A4Y0BKM5</accession>
<feature type="compositionally biased region" description="Polar residues" evidence="17">
    <location>
        <begin position="1199"/>
        <end position="1217"/>
    </location>
</feature>
<dbReference type="InterPro" id="IPR000719">
    <property type="entry name" value="Prot_kinase_dom"/>
</dbReference>
<dbReference type="SMART" id="SM00165">
    <property type="entry name" value="UBA"/>
    <property type="match status" value="1"/>
</dbReference>
<dbReference type="InterPro" id="IPR049508">
    <property type="entry name" value="MARK1-4_cat"/>
</dbReference>
<dbReference type="EC" id="2.7.11.1" evidence="3"/>
<dbReference type="AlphaFoldDB" id="A0A4Y0BKM5"/>
<evidence type="ECO:0000256" key="1">
    <source>
        <dbReference type="ARBA" id="ARBA00004544"/>
    </source>
</evidence>
<evidence type="ECO:0000256" key="6">
    <source>
        <dbReference type="ARBA" id="ARBA00022679"/>
    </source>
</evidence>
<dbReference type="VEuPathDB" id="VectorBase:AFUN2_008238"/>
<evidence type="ECO:0000256" key="11">
    <source>
        <dbReference type="ARBA" id="ARBA00048679"/>
    </source>
</evidence>
<dbReference type="InterPro" id="IPR015940">
    <property type="entry name" value="UBA"/>
</dbReference>
<comment type="subcellular location">
    <subcellularLocation>
        <location evidence="1">Cytoplasm</location>
        <location evidence="1">Cell cortex</location>
    </subcellularLocation>
</comment>
<dbReference type="PROSITE" id="PS50030">
    <property type="entry name" value="UBA"/>
    <property type="match status" value="1"/>
</dbReference>
<evidence type="ECO:0000256" key="15">
    <source>
        <dbReference type="ARBA" id="ARBA00074935"/>
    </source>
</evidence>
<feature type="compositionally biased region" description="Basic and acidic residues" evidence="17">
    <location>
        <begin position="276"/>
        <end position="286"/>
    </location>
</feature>
<dbReference type="Gene3D" id="1.10.510.10">
    <property type="entry name" value="Transferase(Phosphotransferase) domain 1"/>
    <property type="match status" value="1"/>
</dbReference>
<keyword evidence="6" id="KW-0808">Transferase</keyword>
<dbReference type="InterPro" id="IPR008271">
    <property type="entry name" value="Ser/Thr_kinase_AS"/>
</dbReference>
<comment type="function">
    <text evidence="12">Serine/threonine-protein kinase. Involved in the specific phosphorylation of microtubule-associated proteins for MAP2 and MAP4. Phosphorylates the microtubule-associated protein MAPT/TAU. Phosphorylates CDC25C on 'Ser-216'. Regulates localization and activity of some histone deacetylases by mediating phosphorylation of HDAC7, promoting subsequent interaction between HDAC7 and 14-3-3 and export from the nucleus. Regulates localization and activity of MITF by mediating its phosphorylation, promoting subsequent interaction between MITF and 14-3-3 and retention in the cytosol. Negatively regulates the Hippo signaling pathway and antagonizes the phosphorylation of LATS1. Cooperates with DLG5 to inhibit the kinase activity of STK3/MST2 toward LATS1. Phosphorylates PKP2 and KSR1.</text>
</comment>
<evidence type="ECO:0000256" key="4">
    <source>
        <dbReference type="ARBA" id="ARBA00022490"/>
    </source>
</evidence>
<feature type="domain" description="UBA" evidence="19">
    <location>
        <begin position="744"/>
        <end position="783"/>
    </location>
</feature>
<feature type="compositionally biased region" description="Polar residues" evidence="17">
    <location>
        <begin position="997"/>
        <end position="1007"/>
    </location>
</feature>
<dbReference type="FunFam" id="3.30.200.20:FF:000003">
    <property type="entry name" value="Non-specific serine/threonine protein kinase"/>
    <property type="match status" value="1"/>
</dbReference>
<evidence type="ECO:0000256" key="9">
    <source>
        <dbReference type="ARBA" id="ARBA00022840"/>
    </source>
</evidence>
<feature type="compositionally biased region" description="Basic residues" evidence="17">
    <location>
        <begin position="361"/>
        <end position="378"/>
    </location>
</feature>
<comment type="catalytic activity">
    <reaction evidence="11">
        <text>L-seryl-[protein] + ATP = O-phospho-L-seryl-[protein] + ADP + H(+)</text>
        <dbReference type="Rhea" id="RHEA:17989"/>
        <dbReference type="Rhea" id="RHEA-COMP:9863"/>
        <dbReference type="Rhea" id="RHEA-COMP:11604"/>
        <dbReference type="ChEBI" id="CHEBI:15378"/>
        <dbReference type="ChEBI" id="CHEBI:29999"/>
        <dbReference type="ChEBI" id="CHEBI:30616"/>
        <dbReference type="ChEBI" id="CHEBI:83421"/>
        <dbReference type="ChEBI" id="CHEBI:456216"/>
        <dbReference type="EC" id="2.7.11.1"/>
    </reaction>
</comment>
<feature type="compositionally biased region" description="Polar residues" evidence="17">
    <location>
        <begin position="1141"/>
        <end position="1159"/>
    </location>
</feature>
<dbReference type="PROSITE" id="PS00108">
    <property type="entry name" value="PROTEIN_KINASE_ST"/>
    <property type="match status" value="1"/>
</dbReference>
<dbReference type="CDD" id="cd14337">
    <property type="entry name" value="UBA_MARK_Par1"/>
    <property type="match status" value="1"/>
</dbReference>
<evidence type="ECO:0000256" key="13">
    <source>
        <dbReference type="ARBA" id="ARBA00063680"/>
    </source>
</evidence>
<feature type="region of interest" description="Disordered" evidence="17">
    <location>
        <begin position="811"/>
        <end position="849"/>
    </location>
</feature>
<comment type="similarity">
    <text evidence="2">Belongs to the protein kinase superfamily. CAMK Ser/Thr protein kinase family. SNF1 subfamily.</text>
</comment>
<evidence type="ECO:0000313" key="20">
    <source>
        <dbReference type="EnsemblMetazoa" id="AFUN020314-PC"/>
    </source>
</evidence>
<dbReference type="GO" id="GO:0050321">
    <property type="term" value="F:tau-protein kinase activity"/>
    <property type="evidence" value="ECO:0007669"/>
    <property type="project" value="TreeGrafter"/>
</dbReference>
<feature type="region of interest" description="Disordered" evidence="17">
    <location>
        <begin position="263"/>
        <end position="291"/>
    </location>
</feature>
<evidence type="ECO:0000256" key="8">
    <source>
        <dbReference type="ARBA" id="ARBA00022777"/>
    </source>
</evidence>
<feature type="compositionally biased region" description="Polar residues" evidence="17">
    <location>
        <begin position="932"/>
        <end position="953"/>
    </location>
</feature>
<feature type="binding site" evidence="16">
    <location>
        <position position="503"/>
    </location>
    <ligand>
        <name>ATP</name>
        <dbReference type="ChEBI" id="CHEBI:30616"/>
    </ligand>
</feature>
<feature type="compositionally biased region" description="Low complexity" evidence="17">
    <location>
        <begin position="1052"/>
        <end position="1061"/>
    </location>
</feature>
<dbReference type="InterPro" id="IPR017441">
    <property type="entry name" value="Protein_kinase_ATP_BS"/>
</dbReference>
<dbReference type="GO" id="GO:0000226">
    <property type="term" value="P:microtubule cytoskeleton organization"/>
    <property type="evidence" value="ECO:0007669"/>
    <property type="project" value="TreeGrafter"/>
</dbReference>
<feature type="compositionally biased region" description="Polar residues" evidence="17">
    <location>
        <begin position="339"/>
        <end position="351"/>
    </location>
</feature>
<feature type="compositionally biased region" description="Low complexity" evidence="17">
    <location>
        <begin position="1075"/>
        <end position="1096"/>
    </location>
</feature>
<dbReference type="Pfam" id="PF00069">
    <property type="entry name" value="Pkinase"/>
    <property type="match status" value="1"/>
</dbReference>
<evidence type="ECO:0000256" key="7">
    <source>
        <dbReference type="ARBA" id="ARBA00022741"/>
    </source>
</evidence>